<gene>
    <name evidence="3" type="ORF">A2264_03485</name>
</gene>
<dbReference type="Gene3D" id="3.30.300.20">
    <property type="match status" value="1"/>
</dbReference>
<dbReference type="InterPro" id="IPR001374">
    <property type="entry name" value="R3H_dom"/>
</dbReference>
<comment type="caution">
    <text evidence="3">The sequence shown here is derived from an EMBL/GenBank/DDBJ whole genome shotgun (WGS) entry which is preliminary data.</text>
</comment>
<sequence length="154" mass="17740">MKKQDAIKQKLTDILNFLDVTPAVDIESPEENVFKIVITGQNLNPLIGFRGYSLQAMEHMLQLMLYRDFDDASTIVLDINGYKNQKVERIHDLAKSLIDKVRFHQRNVEMPPMNPWERRQVHMLVGEYDDIESESTGEGPSRRVVLKPKSSTGK</sequence>
<dbReference type="SMART" id="SM00393">
    <property type="entry name" value="R3H"/>
    <property type="match status" value="1"/>
</dbReference>
<proteinExistence type="predicted"/>
<protein>
    <recommendedName>
        <fullName evidence="2">R3H domain-containing protein</fullName>
    </recommendedName>
</protein>
<dbReference type="GO" id="GO:0003723">
    <property type="term" value="F:RNA binding"/>
    <property type="evidence" value="ECO:0007669"/>
    <property type="project" value="InterPro"/>
</dbReference>
<organism evidence="3 4">
    <name type="scientific">candidate division WWE3 bacterium RIFOXYA2_FULL_46_9</name>
    <dbReference type="NCBI Taxonomy" id="1802636"/>
    <lineage>
        <taxon>Bacteria</taxon>
        <taxon>Katanobacteria</taxon>
    </lineage>
</organism>
<evidence type="ECO:0000259" key="2">
    <source>
        <dbReference type="PROSITE" id="PS51061"/>
    </source>
</evidence>
<dbReference type="PROSITE" id="PS51061">
    <property type="entry name" value="R3H"/>
    <property type="match status" value="1"/>
</dbReference>
<dbReference type="Proteomes" id="UP000176614">
    <property type="component" value="Unassembled WGS sequence"/>
</dbReference>
<dbReference type="InterPro" id="IPR015946">
    <property type="entry name" value="KH_dom-like_a/b"/>
</dbReference>
<reference evidence="3 4" key="1">
    <citation type="journal article" date="2016" name="Nat. Commun.">
        <title>Thousands of microbial genomes shed light on interconnected biogeochemical processes in an aquifer system.</title>
        <authorList>
            <person name="Anantharaman K."/>
            <person name="Brown C.T."/>
            <person name="Hug L.A."/>
            <person name="Sharon I."/>
            <person name="Castelle C.J."/>
            <person name="Probst A.J."/>
            <person name="Thomas B.C."/>
            <person name="Singh A."/>
            <person name="Wilkins M.J."/>
            <person name="Karaoz U."/>
            <person name="Brodie E.L."/>
            <person name="Williams K.H."/>
            <person name="Hubbard S.S."/>
            <person name="Banfield J.F."/>
        </authorList>
    </citation>
    <scope>NUCLEOTIDE SEQUENCE [LARGE SCALE GENOMIC DNA]</scope>
</reference>
<dbReference type="PANTHER" id="PTHR35800">
    <property type="entry name" value="PROTEIN JAG"/>
    <property type="match status" value="1"/>
</dbReference>
<evidence type="ECO:0000256" key="1">
    <source>
        <dbReference type="SAM" id="MobiDB-lite"/>
    </source>
</evidence>
<feature type="region of interest" description="Disordered" evidence="1">
    <location>
        <begin position="131"/>
        <end position="154"/>
    </location>
</feature>
<dbReference type="InterPro" id="IPR039247">
    <property type="entry name" value="KhpB"/>
</dbReference>
<dbReference type="CDD" id="cd02644">
    <property type="entry name" value="R3H_jag"/>
    <property type="match status" value="1"/>
</dbReference>
<evidence type="ECO:0000313" key="4">
    <source>
        <dbReference type="Proteomes" id="UP000176614"/>
    </source>
</evidence>
<dbReference type="SUPFAM" id="SSF82708">
    <property type="entry name" value="R3H domain"/>
    <property type="match status" value="1"/>
</dbReference>
<dbReference type="InterPro" id="IPR034079">
    <property type="entry name" value="R3H_KhpB"/>
</dbReference>
<dbReference type="PANTHER" id="PTHR35800:SF1">
    <property type="entry name" value="RNA-BINDING PROTEIN KHPB"/>
    <property type="match status" value="1"/>
</dbReference>
<dbReference type="Pfam" id="PF01424">
    <property type="entry name" value="R3H"/>
    <property type="match status" value="1"/>
</dbReference>
<dbReference type="AlphaFoldDB" id="A0A1F4W0P9"/>
<accession>A0A1F4W0P9</accession>
<feature type="domain" description="R3H" evidence="2">
    <location>
        <begin position="84"/>
        <end position="150"/>
    </location>
</feature>
<evidence type="ECO:0000313" key="3">
    <source>
        <dbReference type="EMBL" id="OGC62915.1"/>
    </source>
</evidence>
<dbReference type="InterPro" id="IPR036867">
    <property type="entry name" value="R3H_dom_sf"/>
</dbReference>
<dbReference type="Gene3D" id="3.30.1370.50">
    <property type="entry name" value="R3H-like domain"/>
    <property type="match status" value="1"/>
</dbReference>
<dbReference type="EMBL" id="MEVT01000011">
    <property type="protein sequence ID" value="OGC62915.1"/>
    <property type="molecule type" value="Genomic_DNA"/>
</dbReference>
<name>A0A1F4W0P9_UNCKA</name>